<keyword evidence="2" id="KW-0732">Signal</keyword>
<evidence type="ECO:0000313" key="5">
    <source>
        <dbReference type="Proteomes" id="UP001627154"/>
    </source>
</evidence>
<evidence type="ECO:0000313" key="4">
    <source>
        <dbReference type="EMBL" id="KAL3385735.1"/>
    </source>
</evidence>
<accession>A0ABD2VYD2</accession>
<dbReference type="SUPFAM" id="SSF52540">
    <property type="entry name" value="P-loop containing nucleoside triphosphate hydrolases"/>
    <property type="match status" value="1"/>
</dbReference>
<dbReference type="InterPro" id="IPR027417">
    <property type="entry name" value="P-loop_NTPase"/>
</dbReference>
<proteinExistence type="inferred from homology"/>
<evidence type="ECO:0000256" key="1">
    <source>
        <dbReference type="ARBA" id="ARBA00006235"/>
    </source>
</evidence>
<dbReference type="InterPro" id="IPR010448">
    <property type="entry name" value="Torsin"/>
</dbReference>
<reference evidence="4 5" key="1">
    <citation type="journal article" date="2024" name="bioRxiv">
        <title>A reference genome for Trichogramma kaykai: A tiny desert-dwelling parasitoid wasp with competing sex-ratio distorters.</title>
        <authorList>
            <person name="Culotta J."/>
            <person name="Lindsey A.R."/>
        </authorList>
    </citation>
    <scope>NUCLEOTIDE SEQUENCE [LARGE SCALE GENOMIC DNA]</scope>
    <source>
        <strain evidence="4 5">KSX58</strain>
    </source>
</reference>
<dbReference type="GO" id="GO:0005737">
    <property type="term" value="C:cytoplasm"/>
    <property type="evidence" value="ECO:0007669"/>
    <property type="project" value="UniProtKB-ARBA"/>
</dbReference>
<evidence type="ECO:0000259" key="3">
    <source>
        <dbReference type="Pfam" id="PF21376"/>
    </source>
</evidence>
<dbReference type="PANTHER" id="PTHR10760:SF2">
    <property type="entry name" value="LD13476P-RELATED"/>
    <property type="match status" value="1"/>
</dbReference>
<dbReference type="AlphaFoldDB" id="A0ABD2VYD2"/>
<dbReference type="GO" id="GO:0012505">
    <property type="term" value="C:endomembrane system"/>
    <property type="evidence" value="ECO:0007669"/>
    <property type="project" value="UniProtKB-ARBA"/>
</dbReference>
<dbReference type="Gene3D" id="3.40.50.300">
    <property type="entry name" value="P-loop containing nucleotide triphosphate hydrolases"/>
    <property type="match status" value="1"/>
</dbReference>
<dbReference type="EMBL" id="JBJJXI010000153">
    <property type="protein sequence ID" value="KAL3385735.1"/>
    <property type="molecule type" value="Genomic_DNA"/>
</dbReference>
<comment type="caution">
    <text evidence="4">The sequence shown here is derived from an EMBL/GenBank/DDBJ whole genome shotgun (WGS) entry which is preliminary data.</text>
</comment>
<dbReference type="InterPro" id="IPR049337">
    <property type="entry name" value="TOR1A_C"/>
</dbReference>
<dbReference type="Pfam" id="PF21376">
    <property type="entry name" value="TOR1A_C"/>
    <property type="match status" value="1"/>
</dbReference>
<dbReference type="CDD" id="cd00009">
    <property type="entry name" value="AAA"/>
    <property type="match status" value="1"/>
</dbReference>
<feature type="signal peptide" evidence="2">
    <location>
        <begin position="1"/>
        <end position="26"/>
    </location>
</feature>
<comment type="similarity">
    <text evidence="1">Belongs to the ClpA/ClpB family. Torsin subfamily.</text>
</comment>
<feature type="domain" description="Torsin-1A C-terminal" evidence="3">
    <location>
        <begin position="288"/>
        <end position="340"/>
    </location>
</feature>
<dbReference type="Proteomes" id="UP001627154">
    <property type="component" value="Unassembled WGS sequence"/>
</dbReference>
<dbReference type="PANTHER" id="PTHR10760">
    <property type="entry name" value="TORSIN"/>
    <property type="match status" value="1"/>
</dbReference>
<sequence>MARFIVVLSCSLLLLLLLLHVNDARADFSEVWESASSAASSIASYVEELADATIHSAKDYYCQHSECCGVEDVPYNLNSLRSMLWTKLYGQHIASEVVLNAINSHIKSSDKPLVLSFQGTNGVGKSFVSKMIARAFYKKGEKSKFFHFYYGLENFPIHEKVSEYQVQLKSEVEAAINSCDRSLFVFDGVDYMPPGLLNILMPFIDSGNYGGKSNKNKSIFIFMTNRGGLAIQNHLLSKYEDDLDRESTTLQDFEDIIMTITLRQSGGFYESAMIQAEAIDYYVPFLPLEKHHVRNCIHDAYRALNVTPTNDLIEKVFSELRFGPPPLNIFSNSGCKRVEQITGRMVARLQFDKESSSLVDTQTSRYEL</sequence>
<organism evidence="4 5">
    <name type="scientific">Trichogramma kaykai</name>
    <dbReference type="NCBI Taxonomy" id="54128"/>
    <lineage>
        <taxon>Eukaryota</taxon>
        <taxon>Metazoa</taxon>
        <taxon>Ecdysozoa</taxon>
        <taxon>Arthropoda</taxon>
        <taxon>Hexapoda</taxon>
        <taxon>Insecta</taxon>
        <taxon>Pterygota</taxon>
        <taxon>Neoptera</taxon>
        <taxon>Endopterygota</taxon>
        <taxon>Hymenoptera</taxon>
        <taxon>Apocrita</taxon>
        <taxon>Proctotrupomorpha</taxon>
        <taxon>Chalcidoidea</taxon>
        <taxon>Trichogrammatidae</taxon>
        <taxon>Trichogramma</taxon>
    </lineage>
</organism>
<keyword evidence="5" id="KW-1185">Reference proteome</keyword>
<gene>
    <name evidence="4" type="ORF">TKK_018782</name>
</gene>
<protein>
    <recommendedName>
        <fullName evidence="3">Torsin-1A C-terminal domain-containing protein</fullName>
    </recommendedName>
</protein>
<name>A0ABD2VYD2_9HYME</name>
<evidence type="ECO:0000256" key="2">
    <source>
        <dbReference type="SAM" id="SignalP"/>
    </source>
</evidence>
<dbReference type="Pfam" id="PF06309">
    <property type="entry name" value="Torsin"/>
    <property type="match status" value="1"/>
</dbReference>
<feature type="chain" id="PRO_5044789479" description="Torsin-1A C-terminal domain-containing protein" evidence="2">
    <location>
        <begin position="27"/>
        <end position="368"/>
    </location>
</feature>